<comment type="caution">
    <text evidence="1">The sequence shown here is derived from an EMBL/GenBank/DDBJ whole genome shotgun (WGS) entry which is preliminary data.</text>
</comment>
<dbReference type="Proteomes" id="UP001164929">
    <property type="component" value="Chromosome 4"/>
</dbReference>
<organism evidence="1 3">
    <name type="scientific">Populus alba x Populus x berolinensis</name>
    <dbReference type="NCBI Taxonomy" id="444605"/>
    <lineage>
        <taxon>Eukaryota</taxon>
        <taxon>Viridiplantae</taxon>
        <taxon>Streptophyta</taxon>
        <taxon>Embryophyta</taxon>
        <taxon>Tracheophyta</taxon>
        <taxon>Spermatophyta</taxon>
        <taxon>Magnoliopsida</taxon>
        <taxon>eudicotyledons</taxon>
        <taxon>Gunneridae</taxon>
        <taxon>Pentapetalae</taxon>
        <taxon>rosids</taxon>
        <taxon>fabids</taxon>
        <taxon>Malpighiales</taxon>
        <taxon>Salicaceae</taxon>
        <taxon>Saliceae</taxon>
        <taxon>Populus</taxon>
    </lineage>
</organism>
<reference evidence="1 3" key="1">
    <citation type="journal article" date="2023" name="Mol. Ecol. Resour.">
        <title>Chromosome-level genome assembly of a triploid poplar Populus alba 'Berolinensis'.</title>
        <authorList>
            <person name="Chen S."/>
            <person name="Yu Y."/>
            <person name="Wang X."/>
            <person name="Wang S."/>
            <person name="Zhang T."/>
            <person name="Zhou Y."/>
            <person name="He R."/>
            <person name="Meng N."/>
            <person name="Wang Y."/>
            <person name="Liu W."/>
            <person name="Liu Z."/>
            <person name="Liu J."/>
            <person name="Guo Q."/>
            <person name="Huang H."/>
            <person name="Sederoff R.R."/>
            <person name="Wang G."/>
            <person name="Qu G."/>
            <person name="Chen S."/>
        </authorList>
    </citation>
    <scope>NUCLEOTIDE SEQUENCE [LARGE SCALE GENOMIC DNA]</scope>
    <source>
        <strain evidence="1">SC-2020</strain>
    </source>
</reference>
<evidence type="ECO:0000313" key="1">
    <source>
        <dbReference type="EMBL" id="KAJ7001234.1"/>
    </source>
</evidence>
<dbReference type="EMBL" id="JAQIZT010000001">
    <property type="protein sequence ID" value="KAJ7014268.1"/>
    <property type="molecule type" value="Genomic_DNA"/>
</dbReference>
<proteinExistence type="predicted"/>
<name>A0AAD6R2P8_9ROSI</name>
<gene>
    <name evidence="2" type="ORF">NC653_003775</name>
    <name evidence="1" type="ORF">NC653_011614</name>
</gene>
<dbReference type="AlphaFoldDB" id="A0AAD6R2P8"/>
<keyword evidence="3" id="KW-1185">Reference proteome</keyword>
<sequence length="73" mass="8319">MIQLINRKTIIHEITKSHNHITFNCIFLQQITFSRITSSMGTDQQIHSAELITDSKTTKASKINRAFGSKTNQ</sequence>
<evidence type="ECO:0000313" key="2">
    <source>
        <dbReference type="EMBL" id="KAJ7014268.1"/>
    </source>
</evidence>
<dbReference type="Proteomes" id="UP001164929">
    <property type="component" value="Chromosome 1"/>
</dbReference>
<dbReference type="EMBL" id="JAQIZT010000004">
    <property type="protein sequence ID" value="KAJ7001234.1"/>
    <property type="molecule type" value="Genomic_DNA"/>
</dbReference>
<accession>A0AAD6R2P8</accession>
<protein>
    <submittedName>
        <fullName evidence="1">Uncharacterized protein</fullName>
    </submittedName>
</protein>
<evidence type="ECO:0000313" key="3">
    <source>
        <dbReference type="Proteomes" id="UP001164929"/>
    </source>
</evidence>